<organism evidence="1 2">
    <name type="scientific">Blepharisma stoltei</name>
    <dbReference type="NCBI Taxonomy" id="1481888"/>
    <lineage>
        <taxon>Eukaryota</taxon>
        <taxon>Sar</taxon>
        <taxon>Alveolata</taxon>
        <taxon>Ciliophora</taxon>
        <taxon>Postciliodesmatophora</taxon>
        <taxon>Heterotrichea</taxon>
        <taxon>Heterotrichida</taxon>
        <taxon>Blepharismidae</taxon>
        <taxon>Blepharisma</taxon>
    </lineage>
</organism>
<dbReference type="Proteomes" id="UP001162131">
    <property type="component" value="Unassembled WGS sequence"/>
</dbReference>
<protein>
    <submittedName>
        <fullName evidence="1">Uncharacterized protein</fullName>
    </submittedName>
</protein>
<proteinExistence type="predicted"/>
<sequence>MHSTLIDQGQGFLNSEGQKCDNAKDRVYGYVINHEFKHLTVSTYRTIMGRPYIFSFNDAEKIRGLPIQDGPSWSKMQFDIKLPNDCWMRIFFIRRGATPDKLWESISPYLKLNCGKMRISISQSDIAEYFEEPSSSGVWDKESIIKYYVKELYSKQEMQLMDVIDSSETSERGSFFQSGNPDPFIRSTLVDIAFSEPFKFTLEEEKEDNNVQCSEFLDDIIHGKSINNAPLSLENVERDILGLMNTNDEGEYYPKKGFAKYSAIFSEKYILRNYRDELCFVYDKNWNEESTKDSGSGIPTSIKDILAFLKTLKEAKIIQKESNGYFKFNERDILEYLLPIIH</sequence>
<name>A0AAU9JNX4_9CILI</name>
<accession>A0AAU9JNX4</accession>
<dbReference type="EMBL" id="CAJZBQ010000047">
    <property type="protein sequence ID" value="CAG9328937.1"/>
    <property type="molecule type" value="Genomic_DNA"/>
</dbReference>
<reference evidence="1" key="1">
    <citation type="submission" date="2021-09" db="EMBL/GenBank/DDBJ databases">
        <authorList>
            <consortium name="AG Swart"/>
            <person name="Singh M."/>
            <person name="Singh A."/>
            <person name="Seah K."/>
            <person name="Emmerich C."/>
        </authorList>
    </citation>
    <scope>NUCLEOTIDE SEQUENCE</scope>
    <source>
        <strain evidence="1">ATCC30299</strain>
    </source>
</reference>
<dbReference type="AlphaFoldDB" id="A0AAU9JNX4"/>
<keyword evidence="2" id="KW-1185">Reference proteome</keyword>
<evidence type="ECO:0000313" key="2">
    <source>
        <dbReference type="Proteomes" id="UP001162131"/>
    </source>
</evidence>
<comment type="caution">
    <text evidence="1">The sequence shown here is derived from an EMBL/GenBank/DDBJ whole genome shotgun (WGS) entry which is preliminary data.</text>
</comment>
<evidence type="ECO:0000313" key="1">
    <source>
        <dbReference type="EMBL" id="CAG9328937.1"/>
    </source>
</evidence>
<gene>
    <name evidence="1" type="ORF">BSTOLATCC_MIC47776</name>
</gene>